<dbReference type="PROSITE" id="PS50082">
    <property type="entry name" value="WD_REPEATS_2"/>
    <property type="match status" value="3"/>
</dbReference>
<dbReference type="Pfam" id="PF08154">
    <property type="entry name" value="NLE"/>
    <property type="match status" value="1"/>
</dbReference>
<dbReference type="HAMAP" id="MF_03029">
    <property type="entry name" value="WDR12"/>
    <property type="match status" value="1"/>
</dbReference>
<reference evidence="10 11" key="1">
    <citation type="submission" date="2018-02" db="EMBL/GenBank/DDBJ databases">
        <title>Draft genome sequences of Elsinoe sp., causing black scab on jojoba.</title>
        <authorList>
            <person name="Stodart B."/>
            <person name="Jeffress S."/>
            <person name="Ash G."/>
            <person name="Arun Chinnappa K."/>
        </authorList>
    </citation>
    <scope>NUCLEOTIDE SEQUENCE [LARGE SCALE GENOMIC DNA]</scope>
    <source>
        <strain evidence="10 11">Hillstone_2</strain>
    </source>
</reference>
<dbReference type="EMBL" id="PTQR01000030">
    <property type="protein sequence ID" value="TKX25195.1"/>
    <property type="molecule type" value="Genomic_DNA"/>
</dbReference>
<dbReference type="InterPro" id="IPR036322">
    <property type="entry name" value="WD40_repeat_dom_sf"/>
</dbReference>
<keyword evidence="5 6" id="KW-0539">Nucleus</keyword>
<dbReference type="GO" id="GO:0043021">
    <property type="term" value="F:ribonucleoprotein complex binding"/>
    <property type="evidence" value="ECO:0007669"/>
    <property type="project" value="UniProtKB-UniRule"/>
</dbReference>
<evidence type="ECO:0000256" key="3">
    <source>
        <dbReference type="ARBA" id="ARBA00022574"/>
    </source>
</evidence>
<evidence type="ECO:0000259" key="9">
    <source>
        <dbReference type="Pfam" id="PF08154"/>
    </source>
</evidence>
<feature type="domain" description="NLE" evidence="9">
    <location>
        <begin position="19"/>
        <end position="83"/>
    </location>
</feature>
<comment type="similarity">
    <text evidence="6">Belongs to the WD repeat WDR12/YTM1 family.</text>
</comment>
<dbReference type="GO" id="GO:0000466">
    <property type="term" value="P:maturation of 5.8S rRNA from tricistronic rRNA transcript (SSU-rRNA, 5.8S rRNA, LSU-rRNA)"/>
    <property type="evidence" value="ECO:0007669"/>
    <property type="project" value="UniProtKB-UniRule"/>
</dbReference>
<feature type="repeat" description="WD" evidence="7">
    <location>
        <begin position="284"/>
        <end position="326"/>
    </location>
</feature>
<dbReference type="GO" id="GO:0000463">
    <property type="term" value="P:maturation of LSU-rRNA from tricistronic rRNA transcript (SSU-rRNA, 5.8S rRNA, LSU-rRNA)"/>
    <property type="evidence" value="ECO:0007669"/>
    <property type="project" value="UniProtKB-UniRule"/>
</dbReference>
<dbReference type="AlphaFoldDB" id="A0A4U7B626"/>
<feature type="repeat" description="WD" evidence="7">
    <location>
        <begin position="371"/>
        <end position="406"/>
    </location>
</feature>
<feature type="compositionally biased region" description="Pro residues" evidence="8">
    <location>
        <begin position="250"/>
        <end position="260"/>
    </location>
</feature>
<evidence type="ECO:0000313" key="11">
    <source>
        <dbReference type="Proteomes" id="UP000308133"/>
    </source>
</evidence>
<proteinExistence type="inferred from homology"/>
<organism evidence="10 11">
    <name type="scientific">Elsinoe australis</name>
    <dbReference type="NCBI Taxonomy" id="40998"/>
    <lineage>
        <taxon>Eukaryota</taxon>
        <taxon>Fungi</taxon>
        <taxon>Dikarya</taxon>
        <taxon>Ascomycota</taxon>
        <taxon>Pezizomycotina</taxon>
        <taxon>Dothideomycetes</taxon>
        <taxon>Dothideomycetidae</taxon>
        <taxon>Myriangiales</taxon>
        <taxon>Elsinoaceae</taxon>
        <taxon>Elsinoe</taxon>
    </lineage>
</organism>
<dbReference type="Proteomes" id="UP000308133">
    <property type="component" value="Unassembled WGS sequence"/>
</dbReference>
<dbReference type="SMART" id="SM00320">
    <property type="entry name" value="WD40"/>
    <property type="match status" value="7"/>
</dbReference>
<feature type="region of interest" description="Disordered" evidence="8">
    <location>
        <begin position="249"/>
        <end position="284"/>
    </location>
</feature>
<dbReference type="GO" id="GO:0070545">
    <property type="term" value="C:PeBoW complex"/>
    <property type="evidence" value="ECO:0007669"/>
    <property type="project" value="TreeGrafter"/>
</dbReference>
<comment type="subunit">
    <text evidence="6">Component of the NOP7 complex, composed of ERB1, NOP7 and YTM1. Within the NOP7 complex ERB1 appears to interact directly with NOP7 and YTM1. The NOP7 complex also associates with the 66S pre-ribosome.</text>
</comment>
<evidence type="ECO:0000256" key="2">
    <source>
        <dbReference type="ARBA" id="ARBA00022552"/>
    </source>
</evidence>
<dbReference type="GO" id="GO:0030687">
    <property type="term" value="C:preribosome, large subunit precursor"/>
    <property type="evidence" value="ECO:0007669"/>
    <property type="project" value="UniProtKB-UniRule"/>
</dbReference>
<comment type="subcellular location">
    <subcellularLocation>
        <location evidence="6">Nucleus</location>
        <location evidence="6">Nucleolus</location>
    </subcellularLocation>
    <subcellularLocation>
        <location evidence="6">Nucleus</location>
        <location evidence="6">Nucleoplasm</location>
    </subcellularLocation>
</comment>
<gene>
    <name evidence="6" type="primary">YTM1</name>
    <name evidence="10" type="ORF">C1H76_2425</name>
</gene>
<evidence type="ECO:0000256" key="7">
    <source>
        <dbReference type="PROSITE-ProRule" id="PRU00221"/>
    </source>
</evidence>
<sequence length="474" mass="50252">MSAQTETMAAQEPDRTSQVRIQLSTQSPDIELPESTGPILVSTELRRIQLSTLVNRLLSTTKPVPFEFLINGTFLRTSIDDFLNENGISAETTLQVEYVRAQIPPQHVASFQHDDWVSSIDILSSTSPSGRSPDSNIDASSACLLSASYDGLLRTWSSAGSLISASPLAHAGPIKSARFVSPSLVASSGLDRTVRLWNYDSNTFTPVLDVYAHTASVDQISVHSPTQKIISASSDGTLALFNSTASSLPAAPPNLLPPPSSKRRKTSHPTRSSDVPTRGPLSILKSHSAPVSDVTFTPTDSTVAYSTSLDHTLKTWDLTTSVCVDTRPTSHALLSVHPLQSLNLVAAGTSARHISLIDPRANATRVVAGTLRGHTNAVVALAGNPGSEYGLVSGGHDGSVRGWDVRMAAAGMGSGGEEGAGKGGEAVFVLDREGMEGKKKVGGEGVKVFDVCWDGEWGLLSAGEDKRVQVHRER</sequence>
<keyword evidence="2 6" id="KW-0698">rRNA processing</keyword>
<evidence type="ECO:0000256" key="4">
    <source>
        <dbReference type="ARBA" id="ARBA00022737"/>
    </source>
</evidence>
<dbReference type="PRINTS" id="PR00320">
    <property type="entry name" value="GPROTEINBRPT"/>
</dbReference>
<dbReference type="GO" id="GO:0005654">
    <property type="term" value="C:nucleoplasm"/>
    <property type="evidence" value="ECO:0007669"/>
    <property type="project" value="UniProtKB-SubCell"/>
</dbReference>
<evidence type="ECO:0000256" key="6">
    <source>
        <dbReference type="HAMAP-Rule" id="MF_03029"/>
    </source>
</evidence>
<dbReference type="PANTHER" id="PTHR19855:SF11">
    <property type="entry name" value="RIBOSOME BIOGENESIS PROTEIN WDR12"/>
    <property type="match status" value="1"/>
</dbReference>
<dbReference type="PANTHER" id="PTHR19855">
    <property type="entry name" value="WD40 REPEAT PROTEIN 12, 37"/>
    <property type="match status" value="1"/>
</dbReference>
<dbReference type="SUPFAM" id="SSF50978">
    <property type="entry name" value="WD40 repeat-like"/>
    <property type="match status" value="1"/>
</dbReference>
<name>A0A4U7B626_9PEZI</name>
<dbReference type="InterPro" id="IPR015943">
    <property type="entry name" value="WD40/YVTN_repeat-like_dom_sf"/>
</dbReference>
<dbReference type="InterPro" id="IPR019775">
    <property type="entry name" value="WD40_repeat_CS"/>
</dbReference>
<accession>A0A4U7B626</accession>
<protein>
    <recommendedName>
        <fullName evidence="6">Ribosome biogenesis protein YTM1</fullName>
    </recommendedName>
</protein>
<keyword evidence="1 6" id="KW-0690">Ribosome biogenesis</keyword>
<evidence type="ECO:0000256" key="1">
    <source>
        <dbReference type="ARBA" id="ARBA00022517"/>
    </source>
</evidence>
<keyword evidence="4" id="KW-0677">Repeat</keyword>
<dbReference type="InterPro" id="IPR020472">
    <property type="entry name" value="WD40_PAC1"/>
</dbReference>
<evidence type="ECO:0000313" key="10">
    <source>
        <dbReference type="EMBL" id="TKX25195.1"/>
    </source>
</evidence>
<comment type="caution">
    <text evidence="10">The sequence shown here is derived from an EMBL/GenBank/DDBJ whole genome shotgun (WGS) entry which is preliminary data.</text>
</comment>
<dbReference type="Pfam" id="PF00400">
    <property type="entry name" value="WD40"/>
    <property type="match status" value="4"/>
</dbReference>
<dbReference type="PROSITE" id="PS50294">
    <property type="entry name" value="WD_REPEATS_REGION"/>
    <property type="match status" value="2"/>
</dbReference>
<evidence type="ECO:0000256" key="8">
    <source>
        <dbReference type="SAM" id="MobiDB-lite"/>
    </source>
</evidence>
<dbReference type="InterPro" id="IPR001680">
    <property type="entry name" value="WD40_rpt"/>
</dbReference>
<dbReference type="Gene3D" id="2.130.10.10">
    <property type="entry name" value="YVTN repeat-like/Quinoprotein amine dehydrogenase"/>
    <property type="match status" value="1"/>
</dbReference>
<dbReference type="InterPro" id="IPR012972">
    <property type="entry name" value="NLE"/>
</dbReference>
<feature type="repeat" description="WD" evidence="7">
    <location>
        <begin position="167"/>
        <end position="207"/>
    </location>
</feature>
<evidence type="ECO:0000256" key="5">
    <source>
        <dbReference type="ARBA" id="ARBA00023242"/>
    </source>
</evidence>
<dbReference type="InterPro" id="IPR028599">
    <property type="entry name" value="WDR12/Ytm1"/>
</dbReference>
<keyword evidence="3 7" id="KW-0853">WD repeat</keyword>
<dbReference type="PROSITE" id="PS00678">
    <property type="entry name" value="WD_REPEATS_1"/>
    <property type="match status" value="2"/>
</dbReference>
<comment type="function">
    <text evidence="6">Component of the NOP7 complex, which is required for maturation of the 25S and 5.8S ribosomal RNAs and formation of the 60S ribosome.</text>
</comment>